<dbReference type="SUPFAM" id="SSF46988">
    <property type="entry name" value="Tubulin chaperone cofactor A"/>
    <property type="match status" value="1"/>
</dbReference>
<evidence type="ECO:0000256" key="1">
    <source>
        <dbReference type="ARBA" id="ARBA00006806"/>
    </source>
</evidence>
<dbReference type="Pfam" id="PF02970">
    <property type="entry name" value="TBCA"/>
    <property type="match status" value="1"/>
</dbReference>
<organism evidence="4 5">
    <name type="scientific">Talaromyces atroroseus</name>
    <dbReference type="NCBI Taxonomy" id="1441469"/>
    <lineage>
        <taxon>Eukaryota</taxon>
        <taxon>Fungi</taxon>
        <taxon>Dikarya</taxon>
        <taxon>Ascomycota</taxon>
        <taxon>Pezizomycotina</taxon>
        <taxon>Eurotiomycetes</taxon>
        <taxon>Eurotiomycetidae</taxon>
        <taxon>Eurotiales</taxon>
        <taxon>Trichocomaceae</taxon>
        <taxon>Talaromyces</taxon>
        <taxon>Talaromyces sect. Trachyspermi</taxon>
    </lineage>
</organism>
<dbReference type="InterPro" id="IPR036291">
    <property type="entry name" value="NAD(P)-bd_dom_sf"/>
</dbReference>
<feature type="compositionally biased region" description="Basic and acidic residues" evidence="3">
    <location>
        <begin position="631"/>
        <end position="642"/>
    </location>
</feature>
<sequence>MYRTLTNLFRQATGGPTSHRTVERGIRRPGSSRQSRPAAQATSATKCSHNAWRTPTSPTFALSRRDLNISHAKLRVMIVDNDDFFLHHPPELLSHVQDADACIYCLGTNVPVRPAELNRKINFEFAISTARRFSAEKSRSTGSRPFKFVYLSGALPEKDETKKLWFLADNRRMRGQLENELLRLDAETRPGGLFEVYIARPGFVQPQGAWLRTWVVGKLANSIMMHHLAASMLQVALEGHSGPIVENEELNGIGRRVYTVGVTKKFRVVPESSKIPDIRAIHEHRSQRSHYIQVMSRPSPLNDPVPSYEESIASGWTPATLHQQLDDARLSRVRDVLSTYIDPLLASQSASGIYKTVFLLVPCNVTSLPPLESSSYSQPEIVGFASTEVVKLVRLKGEEHTVEFWRQPFVLDELAASLRMRLAMSGHRVAGESTNPPPVVVEPAHSGSRKWFRSSKTKKAKSSLWAATAPSEATIIDRKLGWRSDTSNSVSTGEVRVHVEWTEICLRVENAVGLYETQKGAGVRILCVFCSLPVDNIPYMLQYDSTYCVYHAWCMGHPTKNITTSLLFSCKTKKKEKEEEKRETKQKNFLLSIYCLFIIQTNMPPASPLAIATSSVQRLVKEEASYHRELEQQTKRLQKLESETPADDNEGNREFLLKQERQAIEETKAVFPTLKQKITDALAKLEQLIVEEGHKGEASNVEQLTAAKEAVSQGKTSLREIA</sequence>
<comment type="caution">
    <text evidence="4">The sequence shown here is derived from an EMBL/GenBank/DDBJ whole genome shotgun (WGS) entry which is preliminary data.</text>
</comment>
<dbReference type="PANTHER" id="PTHR21500">
    <property type="entry name" value="TUBULIN-SPECIFIC CHAPERONE A"/>
    <property type="match status" value="1"/>
</dbReference>
<dbReference type="AlphaFoldDB" id="A0A225B691"/>
<dbReference type="Gene3D" id="3.40.50.720">
    <property type="entry name" value="NAD(P)-binding Rossmann-like Domain"/>
    <property type="match status" value="1"/>
</dbReference>
<feature type="compositionally biased region" description="Polar residues" evidence="3">
    <location>
        <begin position="10"/>
        <end position="19"/>
    </location>
</feature>
<comment type="similarity">
    <text evidence="1">Belongs to the TBCA family.</text>
</comment>
<gene>
    <name evidence="4" type="ORF">UA08_03681</name>
</gene>
<dbReference type="Proteomes" id="UP000214365">
    <property type="component" value="Unassembled WGS sequence"/>
</dbReference>
<dbReference type="SUPFAM" id="SSF51735">
    <property type="entry name" value="NAD(P)-binding Rossmann-fold domains"/>
    <property type="match status" value="1"/>
</dbReference>
<evidence type="ECO:0000256" key="2">
    <source>
        <dbReference type="ARBA" id="ARBA00023186"/>
    </source>
</evidence>
<feature type="compositionally biased region" description="Polar residues" evidence="3">
    <location>
        <begin position="31"/>
        <end position="52"/>
    </location>
</feature>
<dbReference type="GO" id="GO:0005829">
    <property type="term" value="C:cytosol"/>
    <property type="evidence" value="ECO:0007669"/>
    <property type="project" value="TreeGrafter"/>
</dbReference>
<proteinExistence type="inferred from homology"/>
<dbReference type="Gene3D" id="1.20.58.90">
    <property type="match status" value="1"/>
</dbReference>
<dbReference type="GO" id="GO:0007021">
    <property type="term" value="P:tubulin complex assembly"/>
    <property type="evidence" value="ECO:0007669"/>
    <property type="project" value="InterPro"/>
</dbReference>
<accession>A0A225B691</accession>
<dbReference type="GO" id="GO:0015630">
    <property type="term" value="C:microtubule cytoskeleton"/>
    <property type="evidence" value="ECO:0007669"/>
    <property type="project" value="TreeGrafter"/>
</dbReference>
<name>A0A225B691_TALAT</name>
<protein>
    <submittedName>
        <fullName evidence="4">Uncharacterized protein</fullName>
    </submittedName>
</protein>
<dbReference type="GeneID" id="31003436"/>
<feature type="region of interest" description="Disordered" evidence="3">
    <location>
        <begin position="631"/>
        <end position="653"/>
    </location>
</feature>
<dbReference type="PANTHER" id="PTHR21500:SF0">
    <property type="entry name" value="TUBULIN-SPECIFIC CHAPERONE A"/>
    <property type="match status" value="1"/>
</dbReference>
<evidence type="ECO:0000313" key="5">
    <source>
        <dbReference type="Proteomes" id="UP000214365"/>
    </source>
</evidence>
<dbReference type="InterPro" id="IPR036126">
    <property type="entry name" value="TBCA_sf"/>
</dbReference>
<dbReference type="GO" id="GO:0048487">
    <property type="term" value="F:beta-tubulin binding"/>
    <property type="evidence" value="ECO:0007669"/>
    <property type="project" value="InterPro"/>
</dbReference>
<reference evidence="4 5" key="1">
    <citation type="submission" date="2015-06" db="EMBL/GenBank/DDBJ databases">
        <title>Talaromyces atroroseus IBT 11181 draft genome.</title>
        <authorList>
            <person name="Rasmussen K.B."/>
            <person name="Rasmussen S."/>
            <person name="Petersen B."/>
            <person name="Sicheritz-Ponten T."/>
            <person name="Mortensen U.H."/>
            <person name="Thrane U."/>
        </authorList>
    </citation>
    <scope>NUCLEOTIDE SEQUENCE [LARGE SCALE GENOMIC DNA]</scope>
    <source>
        <strain evidence="4 5">IBT 11181</strain>
    </source>
</reference>
<dbReference type="GO" id="GO:0007023">
    <property type="term" value="P:post-chaperonin tubulin folding pathway"/>
    <property type="evidence" value="ECO:0007669"/>
    <property type="project" value="InterPro"/>
</dbReference>
<keyword evidence="5" id="KW-1185">Reference proteome</keyword>
<dbReference type="EMBL" id="LFMY01000004">
    <property type="protein sequence ID" value="OKL61417.1"/>
    <property type="molecule type" value="Genomic_DNA"/>
</dbReference>
<feature type="region of interest" description="Disordered" evidence="3">
    <location>
        <begin position="10"/>
        <end position="52"/>
    </location>
</feature>
<evidence type="ECO:0000313" key="4">
    <source>
        <dbReference type="EMBL" id="OKL61417.1"/>
    </source>
</evidence>
<dbReference type="OrthoDB" id="3535423at2759"/>
<evidence type="ECO:0000256" key="3">
    <source>
        <dbReference type="SAM" id="MobiDB-lite"/>
    </source>
</evidence>
<keyword evidence="2" id="KW-0143">Chaperone</keyword>
<dbReference type="RefSeq" id="XP_020121538.1">
    <property type="nucleotide sequence ID" value="XM_020266008.1"/>
</dbReference>
<dbReference type="InterPro" id="IPR004226">
    <property type="entry name" value="TBCA"/>
</dbReference>